<dbReference type="Proteomes" id="UP000693970">
    <property type="component" value="Unassembled WGS sequence"/>
</dbReference>
<feature type="compositionally biased region" description="Polar residues" evidence="1">
    <location>
        <begin position="230"/>
        <end position="247"/>
    </location>
</feature>
<organism evidence="2 3">
    <name type="scientific">Nitzschia inconspicua</name>
    <dbReference type="NCBI Taxonomy" id="303405"/>
    <lineage>
        <taxon>Eukaryota</taxon>
        <taxon>Sar</taxon>
        <taxon>Stramenopiles</taxon>
        <taxon>Ochrophyta</taxon>
        <taxon>Bacillariophyta</taxon>
        <taxon>Bacillariophyceae</taxon>
        <taxon>Bacillariophycidae</taxon>
        <taxon>Bacillariales</taxon>
        <taxon>Bacillariaceae</taxon>
        <taxon>Nitzschia</taxon>
    </lineage>
</organism>
<sequence>MTDTASAREEVMKCEQEIHSIKAALRRVGTTSSSPDAEQNSMEIVLLKVDGLPAGAKPSITVQLSSPIEEATLDTLYDPLNSDPDVTPEGSIVVFRGVEPAVATLTLSAKDADIPLGSSTPHEVAPLCALDPMQIKDKYVTELPVAIVAQETITAASVSVSDEPSAGTEESAQEAQAEEAVAIQPTCTVTLRITYKPSPKDQREELYELLNKTSQRKATALENLRKISMQAASNRSQESSSAGTITKPSVKPGFLNKQKENEESKLKKLYDRAFGPDSLLRGGALMAYTAKDFFIFFGAVAFYHFKGQLLAIPPPV</sequence>
<gene>
    <name evidence="2" type="ORF">IV203_036914</name>
</gene>
<feature type="region of interest" description="Disordered" evidence="1">
    <location>
        <begin position="230"/>
        <end position="257"/>
    </location>
</feature>
<protein>
    <submittedName>
        <fullName evidence="2">Uncharacterized protein</fullName>
    </submittedName>
</protein>
<evidence type="ECO:0000256" key="1">
    <source>
        <dbReference type="SAM" id="MobiDB-lite"/>
    </source>
</evidence>
<dbReference type="OrthoDB" id="44608at2759"/>
<reference evidence="2" key="2">
    <citation type="submission" date="2021-04" db="EMBL/GenBank/DDBJ databases">
        <authorList>
            <person name="Podell S."/>
        </authorList>
    </citation>
    <scope>NUCLEOTIDE SEQUENCE</scope>
    <source>
        <strain evidence="2">Hildebrandi</strain>
    </source>
</reference>
<evidence type="ECO:0000313" key="3">
    <source>
        <dbReference type="Proteomes" id="UP000693970"/>
    </source>
</evidence>
<comment type="caution">
    <text evidence="2">The sequence shown here is derived from an EMBL/GenBank/DDBJ whole genome shotgun (WGS) entry which is preliminary data.</text>
</comment>
<dbReference type="EMBL" id="JAGRRH010000013">
    <property type="protein sequence ID" value="KAG7361813.1"/>
    <property type="molecule type" value="Genomic_DNA"/>
</dbReference>
<name>A0A9K3PW39_9STRA</name>
<keyword evidence="3" id="KW-1185">Reference proteome</keyword>
<accession>A0A9K3PW39</accession>
<reference evidence="2" key="1">
    <citation type="journal article" date="2021" name="Sci. Rep.">
        <title>Diploid genomic architecture of Nitzschia inconspicua, an elite biomass production diatom.</title>
        <authorList>
            <person name="Oliver A."/>
            <person name="Podell S."/>
            <person name="Pinowska A."/>
            <person name="Traller J.C."/>
            <person name="Smith S.R."/>
            <person name="McClure R."/>
            <person name="Beliaev A."/>
            <person name="Bohutskyi P."/>
            <person name="Hill E.A."/>
            <person name="Rabines A."/>
            <person name="Zheng H."/>
            <person name="Allen L.Z."/>
            <person name="Kuo A."/>
            <person name="Grigoriev I.V."/>
            <person name="Allen A.E."/>
            <person name="Hazlebeck D."/>
            <person name="Allen E.E."/>
        </authorList>
    </citation>
    <scope>NUCLEOTIDE SEQUENCE</scope>
    <source>
        <strain evidence="2">Hildebrandi</strain>
    </source>
</reference>
<dbReference type="AlphaFoldDB" id="A0A9K3PW39"/>
<evidence type="ECO:0000313" key="2">
    <source>
        <dbReference type="EMBL" id="KAG7361813.1"/>
    </source>
</evidence>
<proteinExistence type="predicted"/>